<dbReference type="NCBIfam" id="TIGR02122">
    <property type="entry name" value="TRAP_TAXI"/>
    <property type="match status" value="1"/>
</dbReference>
<comment type="caution">
    <text evidence="2">The sequence shown here is derived from an EMBL/GenBank/DDBJ whole genome shotgun (WGS) entry which is preliminary data.</text>
</comment>
<dbReference type="Pfam" id="PF16868">
    <property type="entry name" value="NMT1_3"/>
    <property type="match status" value="1"/>
</dbReference>
<reference evidence="3" key="1">
    <citation type="journal article" date="2019" name="Int. J. Syst. Evol. Microbiol.">
        <title>The Global Catalogue of Microorganisms (GCM) 10K type strain sequencing project: providing services to taxonomists for standard genome sequencing and annotation.</title>
        <authorList>
            <consortium name="The Broad Institute Genomics Platform"/>
            <consortium name="The Broad Institute Genome Sequencing Center for Infectious Disease"/>
            <person name="Wu L."/>
            <person name="Ma J."/>
        </authorList>
    </citation>
    <scope>NUCLEOTIDE SEQUENCE [LARGE SCALE GENOMIC DNA]</scope>
    <source>
        <strain evidence="3">CCUG 57942</strain>
    </source>
</reference>
<proteinExistence type="predicted"/>
<dbReference type="SUPFAM" id="SSF53850">
    <property type="entry name" value="Periplasmic binding protein-like II"/>
    <property type="match status" value="1"/>
</dbReference>
<keyword evidence="1" id="KW-0472">Membrane</keyword>
<evidence type="ECO:0000313" key="2">
    <source>
        <dbReference type="EMBL" id="MFD2159647.1"/>
    </source>
</evidence>
<organism evidence="2 3">
    <name type="scientific">Rubritalea tangerina</name>
    <dbReference type="NCBI Taxonomy" id="430798"/>
    <lineage>
        <taxon>Bacteria</taxon>
        <taxon>Pseudomonadati</taxon>
        <taxon>Verrucomicrobiota</taxon>
        <taxon>Verrucomicrobiia</taxon>
        <taxon>Verrucomicrobiales</taxon>
        <taxon>Rubritaleaceae</taxon>
        <taxon>Rubritalea</taxon>
    </lineage>
</organism>
<dbReference type="Gene3D" id="3.40.190.10">
    <property type="entry name" value="Periplasmic binding protein-like II"/>
    <property type="match status" value="2"/>
</dbReference>
<gene>
    <name evidence="2" type="ORF">ACFSW8_12120</name>
</gene>
<keyword evidence="1" id="KW-1133">Transmembrane helix</keyword>
<evidence type="ECO:0000256" key="1">
    <source>
        <dbReference type="SAM" id="Phobius"/>
    </source>
</evidence>
<keyword evidence="1" id="KW-0812">Transmembrane</keyword>
<dbReference type="EMBL" id="JBHUJB010000049">
    <property type="protein sequence ID" value="MFD2159647.1"/>
    <property type="molecule type" value="Genomic_DNA"/>
</dbReference>
<feature type="transmembrane region" description="Helical" evidence="1">
    <location>
        <begin position="316"/>
        <end position="340"/>
    </location>
</feature>
<dbReference type="Proteomes" id="UP001597389">
    <property type="component" value="Unassembled WGS sequence"/>
</dbReference>
<dbReference type="PANTHER" id="PTHR42941">
    <property type="entry name" value="SLL1037 PROTEIN"/>
    <property type="match status" value="1"/>
</dbReference>
<name>A0ABW4ZCS7_9BACT</name>
<protein>
    <submittedName>
        <fullName evidence="2">TAXI family TRAP transporter solute-binding subunit</fullName>
    </submittedName>
</protein>
<dbReference type="RefSeq" id="WP_377178346.1">
    <property type="nucleotide sequence ID" value="NZ_JBHUJB010000049.1"/>
</dbReference>
<accession>A0ABW4ZCS7</accession>
<dbReference type="PANTHER" id="PTHR42941:SF1">
    <property type="entry name" value="SLL1037 PROTEIN"/>
    <property type="match status" value="1"/>
</dbReference>
<dbReference type="InterPro" id="IPR011852">
    <property type="entry name" value="TRAP_TAXI"/>
</dbReference>
<keyword evidence="3" id="KW-1185">Reference proteome</keyword>
<sequence>MRYSAVIVSVAALLVCVYLANAWKRESYSLVSGKRGGGYHDFAVGLASLREYGGLKVDLVESEGSLANVRMLERGEADFGLIQQGVEVDDSIRAVAALYPDIVHLLVRTDTKIESITELQGMRVSLGMQSSGTRLVAEQLLDHYGLDKKKLVDVSSSPRQSVQDLIDGKADVMIMVTALRAPVVIEALESGKVEHLSLGEAEEAAGVSHGIASRYGHLKPVVIPKHAFGKLSEEAMCFPKEPIAALALPSWLVCRADISDDAVYEMTKSIYTHRYQLGKSSVVAQQMYAPNSTEHFSYPLHQGAWDYYHRKDPGFLVVYAEVIALILSVLIAVVTLAAAIHKWVQRRVKNRIDHYYEVINQSFSDLETGKVKDFKAEEEMLMALKHKAINDLVAERLNADESFRILQDLLEQCLNEVQRRRGI</sequence>
<evidence type="ECO:0000313" key="3">
    <source>
        <dbReference type="Proteomes" id="UP001597389"/>
    </source>
</evidence>